<dbReference type="Proteomes" id="UP000243223">
    <property type="component" value="Genome"/>
</dbReference>
<evidence type="ECO:0000313" key="2">
    <source>
        <dbReference type="EMBL" id="AAP86640.1"/>
    </source>
</evidence>
<sequence>MSHDARDLQSEARQEARPSGLQPEAASHAPTGHNDPVARTTSSSSAGPGLTAPHAGTRSLGLPSKGEASHSIEASSLARDIDLGRNCSRSSGERPFLIQVVPDTRFACYVFTEYVQQNYSKFDVESSSMVSPATVVGYLMYCLHAFIFLTDVYSSSTMSVYAEEIDASHIMRKLIDIFSNCFVPDIVFSVLDALYPHKLDVRTTVSLFPSYGSVLFEYDAPRLIPPSIFLLAHNQLLTQTKVPNSYKSWLMQTCLVYDTDEYRVGNIIGGIYQTLSGHTTETFQYKTWLLRSLSRLADSATHRTHLKRNAVTEIQFDPPHFNDGDFNPYTYLLMLSPSSRTTTTSFLTSLSSSCQKYLNATRSLSSVLATRSGSITRHMIFDLTAPTANSNLLKDLDESSVLKPGNFANFCKAADFCPPQISHPPKIMTLPYPPGVETHPSLYLVSEKESESPLKPILPSYEDHVEGQILLFDPYDDEPSAHFSTLISGKLIENGNVDGITIFLPSPSSSISAVNSRNLQGAIPLCRIQPTFAGCSFQQFPRSHAPSNRMFTMSILYDAANIWLPYFNRTMYSALPILPYMANRNANGLIPSTNLVVTSSKTVSSSSITYDVSLWSSYRYQPTNERPTPQNVYMYATLEPFFGSRSSYLQSYQLQVLLPIS</sequence>
<dbReference type="Pfam" id="PF25666">
    <property type="entry name" value="Partiti_capsid"/>
    <property type="match status" value="1"/>
</dbReference>
<organism evidence="2 3">
    <name type="scientific">Ceratocystis polonica partitivirus</name>
    <dbReference type="NCBI Taxonomy" id="235434"/>
    <lineage>
        <taxon>Viruses</taxon>
        <taxon>Riboviria</taxon>
        <taxon>Orthornavirae</taxon>
        <taxon>Pisuviricota</taxon>
        <taxon>Duplopiviricetes</taxon>
        <taxon>Durnavirales</taxon>
        <taxon>Partitiviridae</taxon>
        <taxon>Betapartitivirus</taxon>
        <taxon>Betapartitivirus ceratocystis</taxon>
        <taxon>Ceratocystis resinifera virus 1</taxon>
    </lineage>
</organism>
<feature type="compositionally biased region" description="Basic and acidic residues" evidence="1">
    <location>
        <begin position="1"/>
        <end position="16"/>
    </location>
</feature>
<evidence type="ECO:0000313" key="3">
    <source>
        <dbReference type="Proteomes" id="UP000243223"/>
    </source>
</evidence>
<evidence type="ECO:0000256" key="1">
    <source>
        <dbReference type="SAM" id="MobiDB-lite"/>
    </source>
</evidence>
<feature type="region of interest" description="Disordered" evidence="1">
    <location>
        <begin position="1"/>
        <end position="66"/>
    </location>
</feature>
<gene>
    <name evidence="2" type="primary">CP</name>
</gene>
<reference evidence="2 3" key="1">
    <citation type="submission" date="2003-03" db="EMBL/GenBank/DDBJ databases">
        <title>Ceratocystis polonica partitivirus infects other species in the Ceratocystis coerulescens complex.</title>
        <authorList>
            <person name="Marin M."/>
            <person name="Preisig O."/>
            <person name="Wingfield B.D."/>
            <person name="Kirisits T."/>
            <person name="Wingfield M.J."/>
        </authorList>
    </citation>
    <scope>NUCLEOTIDE SEQUENCE [LARGE SCALE GENOMIC DNA]</scope>
    <source>
        <strain evidence="2">CMW2284</strain>
    </source>
</reference>
<accession>Q6EM34</accession>
<name>Q6EM34_9VIRU</name>
<dbReference type="EMBL" id="AY260757">
    <property type="protein sequence ID" value="AAP86640.1"/>
    <property type="molecule type" value="Genomic_RNA"/>
</dbReference>
<protein>
    <submittedName>
        <fullName evidence="2">Putative capsid protein</fullName>
    </submittedName>
</protein>
<dbReference type="InterPro" id="IPR058242">
    <property type="entry name" value="Capsid_partitivirus"/>
</dbReference>
<proteinExistence type="predicted"/>